<evidence type="ECO:0000313" key="2">
    <source>
        <dbReference type="EMBL" id="PDQ35729.1"/>
    </source>
</evidence>
<reference evidence="3" key="1">
    <citation type="submission" date="2017-03" db="EMBL/GenBank/DDBJ databases">
        <authorList>
            <person name="Lund M.B."/>
        </authorList>
    </citation>
    <scope>NUCLEOTIDE SEQUENCE [LARGE SCALE GENOMIC DNA]</scope>
</reference>
<evidence type="ECO:0008006" key="4">
    <source>
        <dbReference type="Google" id="ProtNLM"/>
    </source>
</evidence>
<dbReference type="Proteomes" id="UP000219994">
    <property type="component" value="Unassembled WGS sequence"/>
</dbReference>
<sequence>MLRRDHRQWVGIGSGRFCDTELGCRLGCWTVGVLGGRDLVPDELDGSANIDTGWRRRGGRRSRIVRGILAGGIVLGFGATSTLAAWNDSEVVSGSFGASTFAIESQTRGTDYASHPSAPGTVLDFAATAMSPGLSTYAWINIRTTLATTVRGTVQLSSVTNDSGGLVGALQYRVVQSTNPAATERCDATVFSGSPGYTYTVGGASSYVPITQVSEPPRDTTLETAGTVMRYCFEVRIAPGAPDSFQGKTARVTWQFTGTSQ</sequence>
<evidence type="ECO:0000256" key="1">
    <source>
        <dbReference type="SAM" id="Phobius"/>
    </source>
</evidence>
<evidence type="ECO:0000313" key="3">
    <source>
        <dbReference type="Proteomes" id="UP000219994"/>
    </source>
</evidence>
<comment type="caution">
    <text evidence="2">The sequence shown here is derived from an EMBL/GenBank/DDBJ whole genome shotgun (WGS) entry which is preliminary data.</text>
</comment>
<proteinExistence type="predicted"/>
<feature type="transmembrane region" description="Helical" evidence="1">
    <location>
        <begin position="64"/>
        <end position="86"/>
    </location>
</feature>
<keyword evidence="1" id="KW-1133">Transmembrane helix</keyword>
<accession>A0A2A6FSN7</accession>
<gene>
    <name evidence="2" type="ORF">B5766_04540</name>
</gene>
<organism evidence="2 3">
    <name type="scientific">Candidatus Lumbricidiphila eiseniae</name>
    <dbReference type="NCBI Taxonomy" id="1969409"/>
    <lineage>
        <taxon>Bacteria</taxon>
        <taxon>Bacillati</taxon>
        <taxon>Actinomycetota</taxon>
        <taxon>Actinomycetes</taxon>
        <taxon>Micrococcales</taxon>
        <taxon>Microbacteriaceae</taxon>
        <taxon>Candidatus Lumbricidiphila</taxon>
    </lineage>
</organism>
<dbReference type="EMBL" id="NAEP01000028">
    <property type="protein sequence ID" value="PDQ35729.1"/>
    <property type="molecule type" value="Genomic_DNA"/>
</dbReference>
<name>A0A2A6FSN7_9MICO</name>
<protein>
    <recommendedName>
        <fullName evidence="4">SipW-cognate class signal peptide</fullName>
    </recommendedName>
</protein>
<keyword evidence="1" id="KW-0812">Transmembrane</keyword>
<keyword evidence="1" id="KW-0472">Membrane</keyword>
<dbReference type="NCBIfam" id="TIGR04088">
    <property type="entry name" value="cognate_SipW"/>
    <property type="match status" value="1"/>
</dbReference>
<dbReference type="AlphaFoldDB" id="A0A2A6FSN7"/>
<dbReference type="InterPro" id="IPR023833">
    <property type="entry name" value="Signal_pept_SipW-depend-type"/>
</dbReference>